<accession>A0A679FX60</accession>
<reference evidence="2" key="1">
    <citation type="journal article" date="2020" name="Microbiol. Resour. Announc.">
        <title>Complete Genome Sequence of Geobacillus sp. Strain E55-1, Isolated from Mine Geyser in Japan.</title>
        <authorList>
            <person name="Miyazaki K."/>
            <person name="Hase E."/>
            <person name="Tokito N."/>
        </authorList>
    </citation>
    <scope>NUCLEOTIDE SEQUENCE [LARGE SCALE GENOMIC DNA]</scope>
    <source>
        <strain evidence="2">E55-1</strain>
    </source>
</reference>
<gene>
    <name evidence="1" type="ORF">GsuE55_35300</name>
</gene>
<sequence>MAEGVGINKRGADRKGDLPLKKDRAYRVVRGAASAYIAVREGQTEKAISPSKQTEHIVWQGSS</sequence>
<organism evidence="1 2">
    <name type="scientific">Geobacillus subterraneus</name>
    <dbReference type="NCBI Taxonomy" id="129338"/>
    <lineage>
        <taxon>Bacteria</taxon>
        <taxon>Bacillati</taxon>
        <taxon>Bacillota</taxon>
        <taxon>Bacilli</taxon>
        <taxon>Bacillales</taxon>
        <taxon>Anoxybacillaceae</taxon>
        <taxon>Geobacillus</taxon>
    </lineage>
</organism>
<dbReference type="Proteomes" id="UP000501421">
    <property type="component" value="Chromosome"/>
</dbReference>
<keyword evidence="2" id="KW-1185">Reference proteome</keyword>
<proteinExistence type="predicted"/>
<dbReference type="AlphaFoldDB" id="A0A679FX60"/>
<protein>
    <submittedName>
        <fullName evidence="1">Uncharacterized protein</fullName>
    </submittedName>
</protein>
<name>A0A679FX60_9BACL</name>
<dbReference type="EMBL" id="AP022557">
    <property type="protein sequence ID" value="BBW98697.1"/>
    <property type="molecule type" value="Genomic_DNA"/>
</dbReference>
<evidence type="ECO:0000313" key="2">
    <source>
        <dbReference type="Proteomes" id="UP000501421"/>
    </source>
</evidence>
<evidence type="ECO:0000313" key="1">
    <source>
        <dbReference type="EMBL" id="BBW98697.1"/>
    </source>
</evidence>